<evidence type="ECO:0000313" key="2">
    <source>
        <dbReference type="Proteomes" id="UP001216907"/>
    </source>
</evidence>
<dbReference type="RefSeq" id="WP_277861390.1">
    <property type="nucleotide sequence ID" value="NZ_JARRAG010000002.1"/>
</dbReference>
<dbReference type="EMBL" id="JARRAG010000002">
    <property type="protein sequence ID" value="MDG3005041.1"/>
    <property type="molecule type" value="Genomic_DNA"/>
</dbReference>
<keyword evidence="2" id="KW-1185">Reference proteome</keyword>
<proteinExistence type="predicted"/>
<dbReference type="Proteomes" id="UP001216907">
    <property type="component" value="Unassembled WGS sequence"/>
</dbReference>
<sequence length="475" mass="51594">MPLHRTRPHDASPTRRGVLASALASGLGLDLLGLLRARAEAKPVPTARGGASPPIRSCIAIFYYGGPSQLDTFDPKPDAPAEIRGEFATIATSEPGIRVSEHLPMTARVMHKVALIRSMHHTNRLHDPASIHTFTGRLPPQGDFELFAAVPQHFPSWGGTVAYMMRDRDLPVASAALPFAFHNVVETPCQGGGFLGPAYDPFRIEGDPEAGSYRAELLSAPEGVGPDRRRRRRDLLDAIEGRSESPHEAAMRRHYDKAYRLLASDDVARALDVGREDPRVLARYGAVDGPWAQGSGNGAGQAQGRNLRGRNLLAARRLVEAGVPFVNVHDFRQQGQNWDSHAQNFQQHREHLLPPMDRGFSALIEDLDARGLLESTLIVALGEFGRTPRINKEAGRDHWPDCYTVALAGGGVRGGAVHGASDRFAAYPTADPVSPADLAATIFWRFGLDPASEIRDAQGRPYKLADGEPITSLFG</sequence>
<organism evidence="1 2">
    <name type="scientific">Paludisphaera mucosa</name>
    <dbReference type="NCBI Taxonomy" id="3030827"/>
    <lineage>
        <taxon>Bacteria</taxon>
        <taxon>Pseudomonadati</taxon>
        <taxon>Planctomycetota</taxon>
        <taxon>Planctomycetia</taxon>
        <taxon>Isosphaerales</taxon>
        <taxon>Isosphaeraceae</taxon>
        <taxon>Paludisphaera</taxon>
    </lineage>
</organism>
<protein>
    <submittedName>
        <fullName evidence="1">DUF1501 domain-containing protein</fullName>
    </submittedName>
</protein>
<dbReference type="PANTHER" id="PTHR43737">
    <property type="entry name" value="BLL7424 PROTEIN"/>
    <property type="match status" value="1"/>
</dbReference>
<dbReference type="PROSITE" id="PS51318">
    <property type="entry name" value="TAT"/>
    <property type="match status" value="1"/>
</dbReference>
<dbReference type="PANTHER" id="PTHR43737:SF1">
    <property type="entry name" value="DUF1501 DOMAIN-CONTAINING PROTEIN"/>
    <property type="match status" value="1"/>
</dbReference>
<dbReference type="InterPro" id="IPR006311">
    <property type="entry name" value="TAT_signal"/>
</dbReference>
<dbReference type="InterPro" id="IPR017850">
    <property type="entry name" value="Alkaline_phosphatase_core_sf"/>
</dbReference>
<accession>A0ABT6FBT3</accession>
<dbReference type="SUPFAM" id="SSF53649">
    <property type="entry name" value="Alkaline phosphatase-like"/>
    <property type="match status" value="1"/>
</dbReference>
<gene>
    <name evidence="1" type="ORF">PZE19_14735</name>
</gene>
<dbReference type="InterPro" id="IPR010869">
    <property type="entry name" value="DUF1501"/>
</dbReference>
<reference evidence="1 2" key="1">
    <citation type="submission" date="2023-03" db="EMBL/GenBank/DDBJ databases">
        <title>Paludisphaera mucosa sp. nov. a novel planctomycete from northern fen.</title>
        <authorList>
            <person name="Ivanova A."/>
        </authorList>
    </citation>
    <scope>NUCLEOTIDE SEQUENCE [LARGE SCALE GENOMIC DNA]</scope>
    <source>
        <strain evidence="1 2">Pla2</strain>
    </source>
</reference>
<name>A0ABT6FBT3_9BACT</name>
<evidence type="ECO:0000313" key="1">
    <source>
        <dbReference type="EMBL" id="MDG3005041.1"/>
    </source>
</evidence>
<dbReference type="Pfam" id="PF07394">
    <property type="entry name" value="DUF1501"/>
    <property type="match status" value="1"/>
</dbReference>
<comment type="caution">
    <text evidence="1">The sequence shown here is derived from an EMBL/GenBank/DDBJ whole genome shotgun (WGS) entry which is preliminary data.</text>
</comment>